<keyword evidence="2 5" id="KW-0479">Metal-binding</keyword>
<proteinExistence type="inferred from homology"/>
<dbReference type="Gene3D" id="3.90.180.10">
    <property type="entry name" value="Medium-chain alcohol dehydrogenases, catalytic domain"/>
    <property type="match status" value="1"/>
</dbReference>
<evidence type="ECO:0000259" key="6">
    <source>
        <dbReference type="Pfam" id="PF00107"/>
    </source>
</evidence>
<sequence>MKAVCWMGKESMEVQNVPDPKIINPKDAIIRITRTAICGSDLHLYGGFIPSMESGDIMGHEFMGIVEEVGSDVRKLKRGDRVVVPFTIACGSCFFCQNDLWSVCDNSNPNAQVAETMYGYSGSGLFGFSHLYGGYAGGQAQYARIPFADVGPIKIESDISDEKVLFLSDIFPTGYQAAVNANIKPGDTVAVWGCGPVGLFAIASAYMLGAEKVIAIDRFAERLSLAEGYCGATIMDYTDEGLNIQEALRDITGGMGPDCCIDAVGMEAHAATTAGLYDTVKQKLMMETDRPIALREAIQAVRKGSTISIPGVYGGVLDKVNFGAAFGKGVHMNMGQTHMQAYLGPLLERIEAGQIDPTFMISHRIGIEQAPEMYSKWQKKEDQVTKIVIDPWADTLNEATHGKVVA</sequence>
<dbReference type="RefSeq" id="WP_128915554.1">
    <property type="nucleotide sequence ID" value="NZ_RDSM01000006.1"/>
</dbReference>
<dbReference type="Gene3D" id="3.40.50.720">
    <property type="entry name" value="NAD(P)-binding Rossmann-like Domain"/>
    <property type="match status" value="1"/>
</dbReference>
<organism evidence="8 9">
    <name type="scientific">Granulicella sibirica</name>
    <dbReference type="NCBI Taxonomy" id="2479048"/>
    <lineage>
        <taxon>Bacteria</taxon>
        <taxon>Pseudomonadati</taxon>
        <taxon>Acidobacteriota</taxon>
        <taxon>Terriglobia</taxon>
        <taxon>Terriglobales</taxon>
        <taxon>Acidobacteriaceae</taxon>
        <taxon>Granulicella</taxon>
    </lineage>
</organism>
<dbReference type="GO" id="GO:0016491">
    <property type="term" value="F:oxidoreductase activity"/>
    <property type="evidence" value="ECO:0007669"/>
    <property type="project" value="UniProtKB-KW"/>
</dbReference>
<dbReference type="InterPro" id="IPR002328">
    <property type="entry name" value="ADH_Zn_CS"/>
</dbReference>
<reference evidence="9" key="2">
    <citation type="submission" date="2019-02" db="EMBL/GenBank/DDBJ databases">
        <title>Granulicella sibirica sp. nov., a psychrotolerant acidobacterium isolated from an organic soil layer in forested tundra, West Siberia.</title>
        <authorList>
            <person name="Oshkin I.Y."/>
            <person name="Kulichevskaya I.S."/>
            <person name="Rijpstra W.I.C."/>
            <person name="Sinninghe Damste J.S."/>
            <person name="Rakitin A.L."/>
            <person name="Ravin N.V."/>
            <person name="Dedysh S.N."/>
        </authorList>
    </citation>
    <scope>NUCLEOTIDE SEQUENCE [LARGE SCALE GENOMIC DNA]</scope>
    <source>
        <strain evidence="9">AF10</strain>
    </source>
</reference>
<dbReference type="Proteomes" id="UP000289437">
    <property type="component" value="Unassembled WGS sequence"/>
</dbReference>
<keyword evidence="4" id="KW-0560">Oxidoreductase</keyword>
<evidence type="ECO:0000256" key="1">
    <source>
        <dbReference type="ARBA" id="ARBA00001947"/>
    </source>
</evidence>
<dbReference type="SUPFAM" id="SSF50129">
    <property type="entry name" value="GroES-like"/>
    <property type="match status" value="1"/>
</dbReference>
<gene>
    <name evidence="8" type="ORF">GRAN_4970</name>
</gene>
<evidence type="ECO:0000256" key="4">
    <source>
        <dbReference type="ARBA" id="ARBA00023002"/>
    </source>
</evidence>
<evidence type="ECO:0000256" key="5">
    <source>
        <dbReference type="RuleBase" id="RU361277"/>
    </source>
</evidence>
<keyword evidence="9" id="KW-1185">Reference proteome</keyword>
<feature type="domain" description="Alcohol dehydrogenase-like C-terminal" evidence="6">
    <location>
        <begin position="196"/>
        <end position="268"/>
    </location>
</feature>
<reference evidence="8 9" key="1">
    <citation type="submission" date="2018-11" db="EMBL/GenBank/DDBJ databases">
        <authorList>
            <person name="Mardanov A.V."/>
            <person name="Ravin N.V."/>
            <person name="Dedysh S.N."/>
        </authorList>
    </citation>
    <scope>NUCLEOTIDE SEQUENCE [LARGE SCALE GENOMIC DNA]</scope>
    <source>
        <strain evidence="8 9">AF10</strain>
    </source>
</reference>
<dbReference type="InterPro" id="IPR011032">
    <property type="entry name" value="GroES-like_sf"/>
</dbReference>
<evidence type="ECO:0000256" key="3">
    <source>
        <dbReference type="ARBA" id="ARBA00022833"/>
    </source>
</evidence>
<dbReference type="EMBL" id="RDSM01000006">
    <property type="protein sequence ID" value="RXH54001.1"/>
    <property type="molecule type" value="Genomic_DNA"/>
</dbReference>
<comment type="cofactor">
    <cofactor evidence="1 5">
        <name>Zn(2+)</name>
        <dbReference type="ChEBI" id="CHEBI:29105"/>
    </cofactor>
</comment>
<keyword evidence="3 5" id="KW-0862">Zinc</keyword>
<evidence type="ECO:0000259" key="7">
    <source>
        <dbReference type="Pfam" id="PF08240"/>
    </source>
</evidence>
<dbReference type="Pfam" id="PF00107">
    <property type="entry name" value="ADH_zinc_N"/>
    <property type="match status" value="1"/>
</dbReference>
<dbReference type="OrthoDB" id="9769198at2"/>
<dbReference type="Pfam" id="PF08240">
    <property type="entry name" value="ADH_N"/>
    <property type="match status" value="1"/>
</dbReference>
<dbReference type="PANTHER" id="PTHR42813">
    <property type="entry name" value="ZINC-TYPE ALCOHOL DEHYDROGENASE-LIKE"/>
    <property type="match status" value="1"/>
</dbReference>
<protein>
    <submittedName>
        <fullName evidence="8">Threonine dehydrogenase</fullName>
    </submittedName>
</protein>
<dbReference type="CDD" id="cd08283">
    <property type="entry name" value="FDH_like_1"/>
    <property type="match status" value="1"/>
</dbReference>
<comment type="caution">
    <text evidence="8">The sequence shown here is derived from an EMBL/GenBank/DDBJ whole genome shotgun (WGS) entry which is preliminary data.</text>
</comment>
<dbReference type="SUPFAM" id="SSF51735">
    <property type="entry name" value="NAD(P)-binding Rossmann-fold domains"/>
    <property type="match status" value="1"/>
</dbReference>
<dbReference type="InterPro" id="IPR013149">
    <property type="entry name" value="ADH-like_C"/>
</dbReference>
<dbReference type="InterPro" id="IPR013154">
    <property type="entry name" value="ADH-like_N"/>
</dbReference>
<feature type="domain" description="Alcohol dehydrogenase-like N-terminal" evidence="7">
    <location>
        <begin position="25"/>
        <end position="153"/>
    </location>
</feature>
<dbReference type="AlphaFoldDB" id="A0A4Q0SXU1"/>
<dbReference type="PROSITE" id="PS00059">
    <property type="entry name" value="ADH_ZINC"/>
    <property type="match status" value="1"/>
</dbReference>
<dbReference type="InterPro" id="IPR036291">
    <property type="entry name" value="NAD(P)-bd_dom_sf"/>
</dbReference>
<evidence type="ECO:0000313" key="8">
    <source>
        <dbReference type="EMBL" id="RXH54001.1"/>
    </source>
</evidence>
<dbReference type="PANTHER" id="PTHR42813:SF2">
    <property type="entry name" value="DEHYDROGENASE, ZINC-CONTAINING, PUTATIVE (AFU_ORTHOLOGUE AFUA_2G02810)-RELATED"/>
    <property type="match status" value="1"/>
</dbReference>
<evidence type="ECO:0000313" key="9">
    <source>
        <dbReference type="Proteomes" id="UP000289437"/>
    </source>
</evidence>
<comment type="similarity">
    <text evidence="5">Belongs to the zinc-containing alcohol dehydrogenase family.</text>
</comment>
<evidence type="ECO:0000256" key="2">
    <source>
        <dbReference type="ARBA" id="ARBA00022723"/>
    </source>
</evidence>
<dbReference type="GO" id="GO:0008270">
    <property type="term" value="F:zinc ion binding"/>
    <property type="evidence" value="ECO:0007669"/>
    <property type="project" value="InterPro"/>
</dbReference>
<accession>A0A4Q0SXU1</accession>
<name>A0A4Q0SXU1_9BACT</name>